<accession>A0A375YXK2</accession>
<dbReference type="Proteomes" id="UP000252015">
    <property type="component" value="Unassembled WGS sequence"/>
</dbReference>
<evidence type="ECO:0000313" key="2">
    <source>
        <dbReference type="Proteomes" id="UP000252015"/>
    </source>
</evidence>
<gene>
    <name evidence="1" type="ORF">MSP7336_01835</name>
</gene>
<name>A0A375YXK2_MYCSH</name>
<protein>
    <submittedName>
        <fullName evidence="1">Uncharacterized protein</fullName>
    </submittedName>
</protein>
<evidence type="ECO:0000313" key="1">
    <source>
        <dbReference type="EMBL" id="SRX93596.1"/>
    </source>
</evidence>
<organism evidence="1 2">
    <name type="scientific">Mycobacterium shimoidei</name>
    <dbReference type="NCBI Taxonomy" id="29313"/>
    <lineage>
        <taxon>Bacteria</taxon>
        <taxon>Bacillati</taxon>
        <taxon>Actinomycetota</taxon>
        <taxon>Actinomycetes</taxon>
        <taxon>Mycobacteriales</taxon>
        <taxon>Mycobacteriaceae</taxon>
        <taxon>Mycobacterium</taxon>
    </lineage>
</organism>
<reference evidence="1 2" key="1">
    <citation type="submission" date="2018-05" db="EMBL/GenBank/DDBJ databases">
        <authorList>
            <consortium name="IHU Genomes"/>
        </authorList>
    </citation>
    <scope>NUCLEOTIDE SEQUENCE [LARGE SCALE GENOMIC DNA]</scope>
    <source>
        <strain evidence="1 2">P7336</strain>
    </source>
</reference>
<dbReference type="EMBL" id="UEGW01000001">
    <property type="protein sequence ID" value="SRX93596.1"/>
    <property type="molecule type" value="Genomic_DNA"/>
</dbReference>
<keyword evidence="2" id="KW-1185">Reference proteome</keyword>
<dbReference type="RefSeq" id="WP_113963571.1">
    <property type="nucleotide sequence ID" value="NZ_UEGW01000001.1"/>
</dbReference>
<sequence length="88" mass="9872">MTAVATPYRLVADADKDGQRIIAVTPDDIEICGAYRPLRLNDWRLYVTKLMSDVAGLPQPHKVHVVSRSDAIRWVDLLAALYARAVLR</sequence>
<dbReference type="AlphaFoldDB" id="A0A375YXK2"/>
<proteinExistence type="predicted"/>